<dbReference type="InterPro" id="IPR007110">
    <property type="entry name" value="Ig-like_dom"/>
</dbReference>
<evidence type="ECO:0000313" key="6">
    <source>
        <dbReference type="Proteomes" id="UP001209878"/>
    </source>
</evidence>
<dbReference type="SMART" id="SM00409">
    <property type="entry name" value="IG"/>
    <property type="match status" value="1"/>
</dbReference>
<dbReference type="SUPFAM" id="SSF48726">
    <property type="entry name" value="Immunoglobulin"/>
    <property type="match status" value="1"/>
</dbReference>
<dbReference type="Proteomes" id="UP001209878">
    <property type="component" value="Unassembled WGS sequence"/>
</dbReference>
<dbReference type="InterPro" id="IPR008969">
    <property type="entry name" value="CarboxyPept-like_regulatory"/>
</dbReference>
<dbReference type="InterPro" id="IPR036383">
    <property type="entry name" value="TSP1_rpt_sf"/>
</dbReference>
<sequence length="903" mass="99755">MEWTWSTEKPVKRVFPTLYTWADMFGPRLHRFPGRPTAFQTPDMSDGSETTIDDDKGRPRVSESKRLFLHVIGVVVIISAVIGVVLAIVFGLPPKDKEETRPAGSSTLPVDGQWSDWDPWSSCSKTCGKGTKWRTRKCSDPEPLNGGRNCIGKSTERDDCATWKCPDCSKSCPGGGRLSADCSVCECNSNGPIRGRVVYVYNTTTLPLDDVHVYVVGREWSPHATTDRTGRFSITGLCRKSTKLIFLHDDYLTDKAQYQVSSTGDVNVDMIKKVSPKFLSEPQDATVFVGDTVTFHCHATGVPLPDKYEWFKDGSILEDKMGKTLQIKSASSENIGLYRCRASSKFAKKFSKIAYLQVKENAVDTCDVTPTPFDVTLPPGCNVTLDGAVLTNVNVRECPPEPCVSRSEKTAGRCCGPIETSDVKVLCERYNFTMKRVVRCGCAECEKDGDVDVTGRVGVRRTVDGKSRVILVNASLVVSGNDVDPEDCNTTGGFFSFSATPDAGRITVRFYQDDNTDFLPQVIVIEVSRGVSSVTRDVVLQAKPKPQPLDPNKGGAFKASSTSPTVKIPPNSIVDADGNPYNGTVNVFPTFADPLDMESIAEAPGEFSFENEEGESQALQTNGVIGLSFESDTGAPLQLSGKTTLTLDPDALGIGKTADGQPDSYVWTLDAETGKWKMAAPLTYAKRRRKRNVATNSVTVSLVIPYPLPYINLDKPALRRVRCTLIIQVYADLAFTQPLSDISLQVVTKSPNGIFLGYTMGYTNDKGRACVTIMCGYQHFIVLKPVLGEPRPHRTHHLPRGTVYKNLAHRVMFTSPSVDDILDDRGPVIRDTNWQGWWKCYSGDESQYHFKFAVPIIYFPGFLIPEVQKPRHRLSWYLQPLNTATRRACMVQVRIEASDLHRV</sequence>
<dbReference type="InterPro" id="IPR003598">
    <property type="entry name" value="Ig_sub2"/>
</dbReference>
<protein>
    <recommendedName>
        <fullName evidence="4">Ig-like domain-containing protein</fullName>
    </recommendedName>
</protein>
<proteinExistence type="predicted"/>
<dbReference type="Pfam" id="PF13927">
    <property type="entry name" value="Ig_3"/>
    <property type="match status" value="1"/>
</dbReference>
<dbReference type="InterPro" id="IPR000884">
    <property type="entry name" value="TSP1_rpt"/>
</dbReference>
<keyword evidence="3" id="KW-0812">Transmembrane</keyword>
<dbReference type="PROSITE" id="PS50835">
    <property type="entry name" value="IG_LIKE"/>
    <property type="match status" value="1"/>
</dbReference>
<dbReference type="FunFam" id="2.20.100.10:FF:000002">
    <property type="entry name" value="Unc-5 netrin receptor C"/>
    <property type="match status" value="1"/>
</dbReference>
<dbReference type="AlphaFoldDB" id="A0AAD9UF28"/>
<feature type="region of interest" description="Disordered" evidence="2">
    <location>
        <begin position="36"/>
        <end position="58"/>
    </location>
</feature>
<dbReference type="PROSITE" id="PS50092">
    <property type="entry name" value="TSP1"/>
    <property type="match status" value="1"/>
</dbReference>
<dbReference type="SUPFAM" id="SSF49464">
    <property type="entry name" value="Carboxypeptidase regulatory domain-like"/>
    <property type="match status" value="1"/>
</dbReference>
<dbReference type="InterPro" id="IPR036179">
    <property type="entry name" value="Ig-like_dom_sf"/>
</dbReference>
<dbReference type="InterPro" id="IPR056255">
    <property type="entry name" value="CILP-1/2_dom"/>
</dbReference>
<dbReference type="Gene3D" id="2.20.100.10">
    <property type="entry name" value="Thrombospondin type-1 (TSP1) repeat"/>
    <property type="match status" value="1"/>
</dbReference>
<dbReference type="InterPro" id="IPR013783">
    <property type="entry name" value="Ig-like_fold"/>
</dbReference>
<dbReference type="Pfam" id="PF23708">
    <property type="entry name" value="CILP_5th"/>
    <property type="match status" value="1"/>
</dbReference>
<feature type="region of interest" description="Disordered" evidence="2">
    <location>
        <begin position="543"/>
        <end position="575"/>
    </location>
</feature>
<accession>A0AAD9UF28</accession>
<dbReference type="InterPro" id="IPR003599">
    <property type="entry name" value="Ig_sub"/>
</dbReference>
<dbReference type="PRINTS" id="PR01705">
    <property type="entry name" value="TSP1REPEAT"/>
</dbReference>
<feature type="domain" description="Ig-like" evidence="4">
    <location>
        <begin position="276"/>
        <end position="351"/>
    </location>
</feature>
<reference evidence="5" key="1">
    <citation type="journal article" date="2023" name="Mol. Biol. Evol.">
        <title>Third-Generation Sequencing Reveals the Adaptive Role of the Epigenome in Three Deep-Sea Polychaetes.</title>
        <authorList>
            <person name="Perez M."/>
            <person name="Aroh O."/>
            <person name="Sun Y."/>
            <person name="Lan Y."/>
            <person name="Juniper S.K."/>
            <person name="Young C.R."/>
            <person name="Angers B."/>
            <person name="Qian P.Y."/>
        </authorList>
    </citation>
    <scope>NUCLEOTIDE SEQUENCE</scope>
    <source>
        <strain evidence="5">R07B-5</strain>
    </source>
</reference>
<evidence type="ECO:0000256" key="1">
    <source>
        <dbReference type="ARBA" id="ARBA00023157"/>
    </source>
</evidence>
<dbReference type="PANTHER" id="PTHR15031">
    <property type="entry name" value="CARTILAGE INTERMEDIATE LAYER PROTEIN CLIP"/>
    <property type="match status" value="1"/>
</dbReference>
<keyword evidence="3" id="KW-0472">Membrane</keyword>
<dbReference type="Gene3D" id="2.60.40.10">
    <property type="entry name" value="Immunoglobulins"/>
    <property type="match status" value="1"/>
</dbReference>
<evidence type="ECO:0000256" key="3">
    <source>
        <dbReference type="SAM" id="Phobius"/>
    </source>
</evidence>
<dbReference type="SMART" id="SM00209">
    <property type="entry name" value="TSP1"/>
    <property type="match status" value="1"/>
</dbReference>
<feature type="compositionally biased region" description="Polar residues" evidence="2">
    <location>
        <begin position="38"/>
        <end position="50"/>
    </location>
</feature>
<dbReference type="SMART" id="SM00408">
    <property type="entry name" value="IGc2"/>
    <property type="match status" value="1"/>
</dbReference>
<organism evidence="5 6">
    <name type="scientific">Ridgeia piscesae</name>
    <name type="common">Tubeworm</name>
    <dbReference type="NCBI Taxonomy" id="27915"/>
    <lineage>
        <taxon>Eukaryota</taxon>
        <taxon>Metazoa</taxon>
        <taxon>Spiralia</taxon>
        <taxon>Lophotrochozoa</taxon>
        <taxon>Annelida</taxon>
        <taxon>Polychaeta</taxon>
        <taxon>Sedentaria</taxon>
        <taxon>Canalipalpata</taxon>
        <taxon>Sabellida</taxon>
        <taxon>Siboglinidae</taxon>
        <taxon>Ridgeia</taxon>
    </lineage>
</organism>
<name>A0AAD9UF28_RIDPI</name>
<gene>
    <name evidence="5" type="ORF">NP493_184g03040</name>
</gene>
<keyword evidence="3" id="KW-1133">Transmembrane helix</keyword>
<dbReference type="Gene3D" id="2.60.40.1120">
    <property type="entry name" value="Carboxypeptidase-like, regulatory domain"/>
    <property type="match status" value="1"/>
</dbReference>
<evidence type="ECO:0000313" key="5">
    <source>
        <dbReference type="EMBL" id="KAK2186950.1"/>
    </source>
</evidence>
<evidence type="ECO:0000256" key="2">
    <source>
        <dbReference type="SAM" id="MobiDB-lite"/>
    </source>
</evidence>
<keyword evidence="1" id="KW-1015">Disulfide bond</keyword>
<dbReference type="EMBL" id="JAODUO010000183">
    <property type="protein sequence ID" value="KAK2186950.1"/>
    <property type="molecule type" value="Genomic_DNA"/>
</dbReference>
<dbReference type="Pfam" id="PF00090">
    <property type="entry name" value="TSP_1"/>
    <property type="match status" value="1"/>
</dbReference>
<evidence type="ECO:0000259" key="4">
    <source>
        <dbReference type="PROSITE" id="PS50835"/>
    </source>
</evidence>
<dbReference type="SUPFAM" id="SSF82895">
    <property type="entry name" value="TSP-1 type 1 repeat"/>
    <property type="match status" value="1"/>
</dbReference>
<dbReference type="PANTHER" id="PTHR15031:SF6">
    <property type="entry name" value="CARTILAGE INTERMEDIATE LAYER PROTEIN 1-LIKE ISOFORM X1"/>
    <property type="match status" value="1"/>
</dbReference>
<keyword evidence="6" id="KW-1185">Reference proteome</keyword>
<comment type="caution">
    <text evidence="5">The sequence shown here is derived from an EMBL/GenBank/DDBJ whole genome shotgun (WGS) entry which is preliminary data.</text>
</comment>
<dbReference type="InterPro" id="IPR039675">
    <property type="entry name" value="CILP1/CILP2"/>
</dbReference>
<feature type="transmembrane region" description="Helical" evidence="3">
    <location>
        <begin position="67"/>
        <end position="92"/>
    </location>
</feature>